<proteinExistence type="predicted"/>
<gene>
    <name evidence="1" type="ORF">DSPE1174_LOCUS4674</name>
</gene>
<organism evidence="1">
    <name type="scientific">Octactis speculum</name>
    <dbReference type="NCBI Taxonomy" id="3111310"/>
    <lineage>
        <taxon>Eukaryota</taxon>
        <taxon>Sar</taxon>
        <taxon>Stramenopiles</taxon>
        <taxon>Ochrophyta</taxon>
        <taxon>Dictyochophyceae</taxon>
        <taxon>Dictyochales</taxon>
        <taxon>Dictyochaceae</taxon>
        <taxon>Octactis</taxon>
    </lineage>
</organism>
<dbReference type="AlphaFoldDB" id="A0A7S2F9J2"/>
<reference evidence="1" key="1">
    <citation type="submission" date="2021-01" db="EMBL/GenBank/DDBJ databases">
        <authorList>
            <person name="Corre E."/>
            <person name="Pelletier E."/>
            <person name="Niang G."/>
            <person name="Scheremetjew M."/>
            <person name="Finn R."/>
            <person name="Kale V."/>
            <person name="Holt S."/>
            <person name="Cochrane G."/>
            <person name="Meng A."/>
            <person name="Brown T."/>
            <person name="Cohen L."/>
        </authorList>
    </citation>
    <scope>NUCLEOTIDE SEQUENCE</scope>
    <source>
        <strain evidence="1">CCMP1381</strain>
    </source>
</reference>
<sequence>MESSISGVSLRKTLNRLANAVLQVALVGSPADVLMLSSQQFVLPDRLKEDWSPANPADEDSETAQELARGLVFMNCIFSLLSGVESTMVEQLTKDADDLSKKGDDLYLVPYKRLKRILNENGCVIQAATARTPPSAEKAVLRPRDRNICLSLKDLMRFQRRDAILDLAMESNDQYGRPHEARFDCDVIPETTTEALNQVSNVVERSLTFGSVEDVSQLSRKMSDDMSDEDKFSLQWTTSHNGVKDPDAEAYWRALRQLLTEGLDVDYSNLKQSYMNSFERILGGMVTQQFSAKRPARPELEIASKFANWEMKVRGNMSKSYEGRLWNAYPTELVGNWSLVESDDASLLSSIAIFPGREKTRQIVLQPAGEVKIDGMCPLRAATQQQPKLDSVEGLNWRLNPGPTHLDTCYIRVRIVEESGERNVGFVGYIDRGQRIESRFSNRPIRMSGVVVDTLSEKVDDVAIGSKKI</sequence>
<protein>
    <submittedName>
        <fullName evidence="1">Uncharacterized protein</fullName>
    </submittedName>
</protein>
<name>A0A7S2F9J2_9STRA</name>
<accession>A0A7S2F9J2</accession>
<evidence type="ECO:0000313" key="1">
    <source>
        <dbReference type="EMBL" id="CAD9382714.1"/>
    </source>
</evidence>
<dbReference type="EMBL" id="HBGS01008885">
    <property type="protein sequence ID" value="CAD9382714.1"/>
    <property type="molecule type" value="Transcribed_RNA"/>
</dbReference>